<protein>
    <submittedName>
        <fullName evidence="2">Translation initiation factor IF-2, mitochondrial</fullName>
    </submittedName>
</protein>
<keyword evidence="2" id="KW-0648">Protein biosynthesis</keyword>
<name>A0A2Z7AZV5_9LAMI</name>
<keyword evidence="2" id="KW-0396">Initiation factor</keyword>
<dbReference type="EMBL" id="KV011213">
    <property type="protein sequence ID" value="KZV26520.1"/>
    <property type="molecule type" value="Genomic_DNA"/>
</dbReference>
<dbReference type="AlphaFoldDB" id="A0A2Z7AZV5"/>
<dbReference type="Proteomes" id="UP000250235">
    <property type="component" value="Unassembled WGS sequence"/>
</dbReference>
<proteinExistence type="predicted"/>
<accession>A0A2Z7AZV5</accession>
<reference evidence="2 3" key="1">
    <citation type="journal article" date="2015" name="Proc. Natl. Acad. Sci. U.S.A.">
        <title>The resurrection genome of Boea hygrometrica: A blueprint for survival of dehydration.</title>
        <authorList>
            <person name="Xiao L."/>
            <person name="Yang G."/>
            <person name="Zhang L."/>
            <person name="Yang X."/>
            <person name="Zhao S."/>
            <person name="Ji Z."/>
            <person name="Zhou Q."/>
            <person name="Hu M."/>
            <person name="Wang Y."/>
            <person name="Chen M."/>
            <person name="Xu Y."/>
            <person name="Jin H."/>
            <person name="Xiao X."/>
            <person name="Hu G."/>
            <person name="Bao F."/>
            <person name="Hu Y."/>
            <person name="Wan P."/>
            <person name="Li L."/>
            <person name="Deng X."/>
            <person name="Kuang T."/>
            <person name="Xiang C."/>
            <person name="Zhu J.K."/>
            <person name="Oliver M.J."/>
            <person name="He Y."/>
        </authorList>
    </citation>
    <scope>NUCLEOTIDE SEQUENCE [LARGE SCALE GENOMIC DNA]</scope>
    <source>
        <strain evidence="3">cv. XS01</strain>
    </source>
</reference>
<dbReference type="GO" id="GO:0003743">
    <property type="term" value="F:translation initiation factor activity"/>
    <property type="evidence" value="ECO:0007669"/>
    <property type="project" value="UniProtKB-KW"/>
</dbReference>
<feature type="region of interest" description="Disordered" evidence="1">
    <location>
        <begin position="156"/>
        <end position="188"/>
    </location>
</feature>
<organism evidence="2 3">
    <name type="scientific">Dorcoceras hygrometricum</name>
    <dbReference type="NCBI Taxonomy" id="472368"/>
    <lineage>
        <taxon>Eukaryota</taxon>
        <taxon>Viridiplantae</taxon>
        <taxon>Streptophyta</taxon>
        <taxon>Embryophyta</taxon>
        <taxon>Tracheophyta</taxon>
        <taxon>Spermatophyta</taxon>
        <taxon>Magnoliopsida</taxon>
        <taxon>eudicotyledons</taxon>
        <taxon>Gunneridae</taxon>
        <taxon>Pentapetalae</taxon>
        <taxon>asterids</taxon>
        <taxon>lamiids</taxon>
        <taxon>Lamiales</taxon>
        <taxon>Gesneriaceae</taxon>
        <taxon>Didymocarpoideae</taxon>
        <taxon>Trichosporeae</taxon>
        <taxon>Loxocarpinae</taxon>
        <taxon>Dorcoceras</taxon>
    </lineage>
</organism>
<evidence type="ECO:0000313" key="2">
    <source>
        <dbReference type="EMBL" id="KZV26520.1"/>
    </source>
</evidence>
<evidence type="ECO:0000313" key="3">
    <source>
        <dbReference type="Proteomes" id="UP000250235"/>
    </source>
</evidence>
<keyword evidence="3" id="KW-1185">Reference proteome</keyword>
<gene>
    <name evidence="2" type="ORF">F511_18310</name>
</gene>
<evidence type="ECO:0000256" key="1">
    <source>
        <dbReference type="SAM" id="MobiDB-lite"/>
    </source>
</evidence>
<sequence>MGSNPSTESNNKTVVNSKNEMQMLWMRKETTAQRKLQRKYVATVSVGHVGATHSPLLQVAIAIGLDDIRKDVFETKAALSNAILDFHAQAQENYNNLSSQLGELVAIAIGLDDIRKDVFETKAALSNAILDFHAQAQENYNNLSSQLGELVAYINHGNDKNGEESNSRRPQPPPDDQNRPSTSSKGNQQIATVIQSKALQDQRLMYQLESKSTLIICAAADQIQEQLLISWNVKRIVVSDD</sequence>
<feature type="compositionally biased region" description="Basic and acidic residues" evidence="1">
    <location>
        <begin position="157"/>
        <end position="167"/>
    </location>
</feature>